<evidence type="ECO:0008006" key="2">
    <source>
        <dbReference type="Google" id="ProtNLM"/>
    </source>
</evidence>
<dbReference type="Pfam" id="PF10903">
    <property type="entry name" value="DUF2691"/>
    <property type="match status" value="1"/>
</dbReference>
<gene>
    <name evidence="1" type="ORF">BBD41_23035</name>
</gene>
<proteinExistence type="predicted"/>
<sequence length="155" mass="17942">MIRGISFEIPNKYGRFLGDILKPFETDEYNWLVGGEEAYFIVDGQFEEALFAGAGEIWDGLTLKKLLEDNEYYIIFQDLKAFPQGKDIVDIKTYQDFLNSDCQLVLLVVDSCFVSIYCKDKKMAEDLFNNARDRGYDHVRYITDANDTRTGLSVW</sequence>
<organism evidence="1">
    <name type="scientific">Paenibacillus ihbetae</name>
    <dbReference type="NCBI Taxonomy" id="1870820"/>
    <lineage>
        <taxon>Bacteria</taxon>
        <taxon>Bacillati</taxon>
        <taxon>Bacillota</taxon>
        <taxon>Bacilli</taxon>
        <taxon>Bacillales</taxon>
        <taxon>Paenibacillaceae</taxon>
        <taxon>Paenibacillus</taxon>
    </lineage>
</organism>
<reference evidence="1" key="1">
    <citation type="submission" date="2016-08" db="EMBL/GenBank/DDBJ databases">
        <title>Complete Genome Seqeunce of Paenibacillus sp. nov. IHBB 9852 from high altitute lake of Indian trans-Himalayas.</title>
        <authorList>
            <person name="Kiran S."/>
            <person name="Swarnkar M.K."/>
            <person name="Rana A."/>
            <person name="Tewari R."/>
            <person name="Gulati A."/>
        </authorList>
    </citation>
    <scope>NUCLEOTIDE SEQUENCE [LARGE SCALE GENOMIC DNA]</scope>
    <source>
        <strain evidence="1">IHBB 9852</strain>
    </source>
</reference>
<protein>
    <recommendedName>
        <fullName evidence="2">Prophage protein</fullName>
    </recommendedName>
</protein>
<evidence type="ECO:0000313" key="1">
    <source>
        <dbReference type="EMBL" id="ANY75214.1"/>
    </source>
</evidence>
<name>A0A1B2E5G1_9BACL</name>
<dbReference type="AlphaFoldDB" id="A0A1B2E5G1"/>
<dbReference type="RefSeq" id="WP_099478875.1">
    <property type="nucleotide sequence ID" value="NZ_CP016809.1"/>
</dbReference>
<dbReference type="KEGG" id="pib:BBD41_23035"/>
<dbReference type="EMBL" id="CP016809">
    <property type="protein sequence ID" value="ANY75214.1"/>
    <property type="molecule type" value="Genomic_DNA"/>
</dbReference>
<dbReference type="InterPro" id="IPR020216">
    <property type="entry name" value="Uncharacterised_YncE"/>
</dbReference>
<accession>A0A1B2E5G1</accession>